<protein>
    <submittedName>
        <fullName evidence="3">Uncharacterized protein LOC113464884</fullName>
    </submittedName>
</protein>
<keyword evidence="2" id="KW-1185">Reference proteome</keyword>
<feature type="compositionally biased region" description="Basic and acidic residues" evidence="1">
    <location>
        <begin position="36"/>
        <end position="57"/>
    </location>
</feature>
<dbReference type="KEGG" id="ccal:113464884"/>
<proteinExistence type="predicted"/>
<evidence type="ECO:0000313" key="3">
    <source>
        <dbReference type="RefSeq" id="XP_026673232.1"/>
    </source>
</evidence>
<dbReference type="Proteomes" id="UP000694925">
    <property type="component" value="Unplaced"/>
</dbReference>
<dbReference type="RefSeq" id="XP_026673232.1">
    <property type="nucleotide sequence ID" value="XM_026817431.1"/>
</dbReference>
<feature type="region of interest" description="Disordered" evidence="1">
    <location>
        <begin position="24"/>
        <end position="72"/>
    </location>
</feature>
<sequence>MAERFEASLADEASWVCFAVCKQPEKRTEGSTSRSSSRDEWKRGEKKENRGRFDTIRGSHVAQSRGLNREEKPASGMWISRMFVNRNSTLSVNTFTLRNP</sequence>
<dbReference type="GeneID" id="113464884"/>
<reference evidence="3" key="1">
    <citation type="submission" date="2025-08" db="UniProtKB">
        <authorList>
            <consortium name="RefSeq"/>
        </authorList>
    </citation>
    <scope>IDENTIFICATION</scope>
    <source>
        <tissue evidence="3">Whole body</tissue>
    </source>
</reference>
<accession>A0AAJ7S987</accession>
<gene>
    <name evidence="3" type="primary">LOC113464884</name>
</gene>
<evidence type="ECO:0000256" key="1">
    <source>
        <dbReference type="SAM" id="MobiDB-lite"/>
    </source>
</evidence>
<dbReference type="AlphaFoldDB" id="A0AAJ7S987"/>
<name>A0AAJ7S987_9HYME</name>
<organism evidence="2 3">
    <name type="scientific">Ceratina calcarata</name>
    <dbReference type="NCBI Taxonomy" id="156304"/>
    <lineage>
        <taxon>Eukaryota</taxon>
        <taxon>Metazoa</taxon>
        <taxon>Ecdysozoa</taxon>
        <taxon>Arthropoda</taxon>
        <taxon>Hexapoda</taxon>
        <taxon>Insecta</taxon>
        <taxon>Pterygota</taxon>
        <taxon>Neoptera</taxon>
        <taxon>Endopterygota</taxon>
        <taxon>Hymenoptera</taxon>
        <taxon>Apocrita</taxon>
        <taxon>Aculeata</taxon>
        <taxon>Apoidea</taxon>
        <taxon>Anthophila</taxon>
        <taxon>Apidae</taxon>
        <taxon>Ceratina</taxon>
        <taxon>Zadontomerus</taxon>
    </lineage>
</organism>
<evidence type="ECO:0000313" key="2">
    <source>
        <dbReference type="Proteomes" id="UP000694925"/>
    </source>
</evidence>